<feature type="compositionally biased region" description="Polar residues" evidence="1">
    <location>
        <begin position="219"/>
        <end position="235"/>
    </location>
</feature>
<dbReference type="PANTHER" id="PTHR28003:SF1">
    <property type="entry name" value="NUCLEOPORIN POM34"/>
    <property type="match status" value="1"/>
</dbReference>
<feature type="transmembrane region" description="Helical" evidence="2">
    <location>
        <begin position="88"/>
        <end position="106"/>
    </location>
</feature>
<dbReference type="GO" id="GO:0006606">
    <property type="term" value="P:protein import into nucleus"/>
    <property type="evidence" value="ECO:0007669"/>
    <property type="project" value="TreeGrafter"/>
</dbReference>
<evidence type="ECO:0000313" key="4">
    <source>
        <dbReference type="Proteomes" id="UP001148299"/>
    </source>
</evidence>
<comment type="caution">
    <text evidence="3">The sequence shown here is derived from an EMBL/GenBank/DDBJ whole genome shotgun (WGS) entry which is preliminary data.</text>
</comment>
<keyword evidence="2" id="KW-0812">Transmembrane</keyword>
<dbReference type="Proteomes" id="UP001148299">
    <property type="component" value="Unassembled WGS sequence"/>
</dbReference>
<gene>
    <name evidence="3" type="ORF">N7541_008094</name>
</gene>
<keyword evidence="2" id="KW-1133">Transmembrane helix</keyword>
<feature type="region of interest" description="Disordered" evidence="1">
    <location>
        <begin position="126"/>
        <end position="250"/>
    </location>
</feature>
<dbReference type="GO" id="GO:0005640">
    <property type="term" value="C:nuclear outer membrane"/>
    <property type="evidence" value="ECO:0007669"/>
    <property type="project" value="TreeGrafter"/>
</dbReference>
<proteinExistence type="predicted"/>
<feature type="compositionally biased region" description="Low complexity" evidence="1">
    <location>
        <begin position="209"/>
        <end position="218"/>
    </location>
</feature>
<dbReference type="EMBL" id="JAPZBR010000006">
    <property type="protein sequence ID" value="KAJ5350367.1"/>
    <property type="molecule type" value="Genomic_DNA"/>
</dbReference>
<evidence type="ECO:0008006" key="5">
    <source>
        <dbReference type="Google" id="ProtNLM"/>
    </source>
</evidence>
<feature type="compositionally biased region" description="Low complexity" evidence="1">
    <location>
        <begin position="129"/>
        <end position="140"/>
    </location>
</feature>
<dbReference type="InterPro" id="IPR012578">
    <property type="entry name" value="Nucl_pore_cmplx"/>
</dbReference>
<dbReference type="PANTHER" id="PTHR28003">
    <property type="entry name" value="NUCLEOPORIN POM34"/>
    <property type="match status" value="1"/>
</dbReference>
<sequence length="274" mass="29594">MSLPSTPKATPPMAPASEGPQTPGRWRHPQLDEIVKRQNAATFDEKNVRKLVWNGSALVMTWIFGSALKSYSRHIFHNNHVYNEISLLLFQLFFVLNIGTALYPLFRAKDDLSDIPLTPTQRSLLGLDPAATQPATPGTTFVTPPRYRLSTSRKASPASRQGSPMSSANASLSERRPSVGTPFSPVSSPLLYKAVSNGGNGNRESVQRQSFGSQSFGSTSPLARSNSFGESTLSMGSLGPATPSPLAGKRTSLGVKNKWLYERSRRLSASGGAM</sequence>
<evidence type="ECO:0000313" key="3">
    <source>
        <dbReference type="EMBL" id="KAJ5350367.1"/>
    </source>
</evidence>
<dbReference type="GO" id="GO:0070762">
    <property type="term" value="C:nuclear pore transmembrane ring"/>
    <property type="evidence" value="ECO:0007669"/>
    <property type="project" value="TreeGrafter"/>
</dbReference>
<accession>A0A9W9UMH5</accession>
<reference evidence="3" key="2">
    <citation type="journal article" date="2023" name="IMA Fungus">
        <title>Comparative genomic study of the Penicillium genus elucidates a diverse pangenome and 15 lateral gene transfer events.</title>
        <authorList>
            <person name="Petersen C."/>
            <person name="Sorensen T."/>
            <person name="Nielsen M.R."/>
            <person name="Sondergaard T.E."/>
            <person name="Sorensen J.L."/>
            <person name="Fitzpatrick D.A."/>
            <person name="Frisvad J.C."/>
            <person name="Nielsen K.L."/>
        </authorList>
    </citation>
    <scope>NUCLEOTIDE SEQUENCE</scope>
    <source>
        <strain evidence="3">IBT 35675</strain>
    </source>
</reference>
<keyword evidence="2" id="KW-0472">Membrane</keyword>
<feature type="transmembrane region" description="Helical" evidence="2">
    <location>
        <begin position="51"/>
        <end position="68"/>
    </location>
</feature>
<dbReference type="GO" id="GO:0030474">
    <property type="term" value="P:spindle pole body duplication"/>
    <property type="evidence" value="ECO:0007669"/>
    <property type="project" value="TreeGrafter"/>
</dbReference>
<dbReference type="AlphaFoldDB" id="A0A9W9UMH5"/>
<feature type="region of interest" description="Disordered" evidence="1">
    <location>
        <begin position="1"/>
        <end position="27"/>
    </location>
</feature>
<evidence type="ECO:0000256" key="2">
    <source>
        <dbReference type="SAM" id="Phobius"/>
    </source>
</evidence>
<name>A0A9W9UMH5_PENBR</name>
<keyword evidence="4" id="KW-1185">Reference proteome</keyword>
<dbReference type="Pfam" id="PF08058">
    <property type="entry name" value="NPCC"/>
    <property type="match status" value="1"/>
</dbReference>
<feature type="compositionally biased region" description="Polar residues" evidence="1">
    <location>
        <begin position="149"/>
        <end position="172"/>
    </location>
</feature>
<organism evidence="3 4">
    <name type="scientific">Penicillium brevicompactum</name>
    <dbReference type="NCBI Taxonomy" id="5074"/>
    <lineage>
        <taxon>Eukaryota</taxon>
        <taxon>Fungi</taxon>
        <taxon>Dikarya</taxon>
        <taxon>Ascomycota</taxon>
        <taxon>Pezizomycotina</taxon>
        <taxon>Eurotiomycetes</taxon>
        <taxon>Eurotiomycetidae</taxon>
        <taxon>Eurotiales</taxon>
        <taxon>Aspergillaceae</taxon>
        <taxon>Penicillium</taxon>
    </lineage>
</organism>
<reference evidence="3" key="1">
    <citation type="submission" date="2022-12" db="EMBL/GenBank/DDBJ databases">
        <authorList>
            <person name="Petersen C."/>
        </authorList>
    </citation>
    <scope>NUCLEOTIDE SEQUENCE</scope>
    <source>
        <strain evidence="3">IBT 35675</strain>
    </source>
</reference>
<evidence type="ECO:0000256" key="1">
    <source>
        <dbReference type="SAM" id="MobiDB-lite"/>
    </source>
</evidence>
<protein>
    <recommendedName>
        <fullName evidence="5">Nuclear pore complex component</fullName>
    </recommendedName>
</protein>